<sequence length="152" mass="16509">MWDGHIKVGRANGVEEGEGCWAGRFTTGWTPMFDDDDDDGTQSMDGSNDSYCSDFNMSFPYALPPSPPSPLHELTQHPAPQATPPANYGASRRHMNHPLLQQGRQWCHFVILPLFLTSGSSGGDKLVLTDSYGVVVSMAVVLGLTLGRPAIF</sequence>
<feature type="compositionally biased region" description="Low complexity" evidence="1">
    <location>
        <begin position="76"/>
        <end position="86"/>
    </location>
</feature>
<evidence type="ECO:0000313" key="2">
    <source>
        <dbReference type="EMBL" id="KAK0434674.1"/>
    </source>
</evidence>
<protein>
    <submittedName>
        <fullName evidence="2">Uncharacterized protein</fullName>
    </submittedName>
</protein>
<gene>
    <name evidence="2" type="ORF">EV420DRAFT_1488541</name>
</gene>
<feature type="compositionally biased region" description="Polar residues" evidence="1">
    <location>
        <begin position="41"/>
        <end position="51"/>
    </location>
</feature>
<dbReference type="Proteomes" id="UP001175211">
    <property type="component" value="Unassembled WGS sequence"/>
</dbReference>
<evidence type="ECO:0000256" key="1">
    <source>
        <dbReference type="SAM" id="MobiDB-lite"/>
    </source>
</evidence>
<proteinExistence type="predicted"/>
<name>A0AA39MI82_ARMTA</name>
<dbReference type="AlphaFoldDB" id="A0AA39MI82"/>
<dbReference type="GeneID" id="85354170"/>
<feature type="region of interest" description="Disordered" evidence="1">
    <location>
        <begin position="32"/>
        <end position="51"/>
    </location>
</feature>
<comment type="caution">
    <text evidence="2">The sequence shown here is derived from an EMBL/GenBank/DDBJ whole genome shotgun (WGS) entry which is preliminary data.</text>
</comment>
<reference evidence="2" key="1">
    <citation type="submission" date="2023-06" db="EMBL/GenBank/DDBJ databases">
        <authorList>
            <consortium name="Lawrence Berkeley National Laboratory"/>
            <person name="Ahrendt S."/>
            <person name="Sahu N."/>
            <person name="Indic B."/>
            <person name="Wong-Bajracharya J."/>
            <person name="Merenyi Z."/>
            <person name="Ke H.-M."/>
            <person name="Monk M."/>
            <person name="Kocsube S."/>
            <person name="Drula E."/>
            <person name="Lipzen A."/>
            <person name="Balint B."/>
            <person name="Henrissat B."/>
            <person name="Andreopoulos B."/>
            <person name="Martin F.M."/>
            <person name="Harder C.B."/>
            <person name="Rigling D."/>
            <person name="Ford K.L."/>
            <person name="Foster G.D."/>
            <person name="Pangilinan J."/>
            <person name="Papanicolaou A."/>
            <person name="Barry K."/>
            <person name="LaButti K."/>
            <person name="Viragh M."/>
            <person name="Koriabine M."/>
            <person name="Yan M."/>
            <person name="Riley R."/>
            <person name="Champramary S."/>
            <person name="Plett K.L."/>
            <person name="Tsai I.J."/>
            <person name="Slot J."/>
            <person name="Sipos G."/>
            <person name="Plett J."/>
            <person name="Nagy L.G."/>
            <person name="Grigoriev I.V."/>
        </authorList>
    </citation>
    <scope>NUCLEOTIDE SEQUENCE</scope>
    <source>
        <strain evidence="2">CCBAS 213</strain>
    </source>
</reference>
<feature type="region of interest" description="Disordered" evidence="1">
    <location>
        <begin position="62"/>
        <end position="89"/>
    </location>
</feature>
<dbReference type="RefSeq" id="XP_060321792.1">
    <property type="nucleotide sequence ID" value="XM_060470622.1"/>
</dbReference>
<accession>A0AA39MI82</accession>
<keyword evidence="3" id="KW-1185">Reference proteome</keyword>
<organism evidence="2 3">
    <name type="scientific">Armillaria tabescens</name>
    <name type="common">Ringless honey mushroom</name>
    <name type="synonym">Agaricus tabescens</name>
    <dbReference type="NCBI Taxonomy" id="1929756"/>
    <lineage>
        <taxon>Eukaryota</taxon>
        <taxon>Fungi</taxon>
        <taxon>Dikarya</taxon>
        <taxon>Basidiomycota</taxon>
        <taxon>Agaricomycotina</taxon>
        <taxon>Agaricomycetes</taxon>
        <taxon>Agaricomycetidae</taxon>
        <taxon>Agaricales</taxon>
        <taxon>Marasmiineae</taxon>
        <taxon>Physalacriaceae</taxon>
        <taxon>Desarmillaria</taxon>
    </lineage>
</organism>
<dbReference type="EMBL" id="JAUEPS010000180">
    <property type="protein sequence ID" value="KAK0434674.1"/>
    <property type="molecule type" value="Genomic_DNA"/>
</dbReference>
<evidence type="ECO:0000313" key="3">
    <source>
        <dbReference type="Proteomes" id="UP001175211"/>
    </source>
</evidence>